<evidence type="ECO:0000313" key="2">
    <source>
        <dbReference type="EMBL" id="MBK0377714.1"/>
    </source>
</evidence>
<accession>A0A934PPI3</accession>
<keyword evidence="2" id="KW-0378">Hydrolase</keyword>
<keyword evidence="2" id="KW-0121">Carboxypeptidase</keyword>
<feature type="chain" id="PRO_5037174366" evidence="1">
    <location>
        <begin position="20"/>
        <end position="242"/>
    </location>
</feature>
<dbReference type="Proteomes" id="UP000613193">
    <property type="component" value="Unassembled WGS sequence"/>
</dbReference>
<protein>
    <submittedName>
        <fullName evidence="2">Carboxypeptidase-like regulatory domain-containing protein</fullName>
    </submittedName>
</protein>
<evidence type="ECO:0000313" key="3">
    <source>
        <dbReference type="Proteomes" id="UP000613193"/>
    </source>
</evidence>
<dbReference type="EMBL" id="JAEHFW010000001">
    <property type="protein sequence ID" value="MBK0377714.1"/>
    <property type="molecule type" value="Genomic_DNA"/>
</dbReference>
<dbReference type="RefSeq" id="WP_200062882.1">
    <property type="nucleotide sequence ID" value="NZ_JAEHFW010000001.1"/>
</dbReference>
<keyword evidence="1" id="KW-0732">Signal</keyword>
<organism evidence="2 3">
    <name type="scientific">Mucilaginibacter segetis</name>
    <dbReference type="NCBI Taxonomy" id="2793071"/>
    <lineage>
        <taxon>Bacteria</taxon>
        <taxon>Pseudomonadati</taxon>
        <taxon>Bacteroidota</taxon>
        <taxon>Sphingobacteriia</taxon>
        <taxon>Sphingobacteriales</taxon>
        <taxon>Sphingobacteriaceae</taxon>
        <taxon>Mucilaginibacter</taxon>
    </lineage>
</organism>
<comment type="caution">
    <text evidence="2">The sequence shown here is derived from an EMBL/GenBank/DDBJ whole genome shotgun (WGS) entry which is preliminary data.</text>
</comment>
<keyword evidence="3" id="KW-1185">Reference proteome</keyword>
<dbReference type="GO" id="GO:0004180">
    <property type="term" value="F:carboxypeptidase activity"/>
    <property type="evidence" value="ECO:0007669"/>
    <property type="project" value="UniProtKB-KW"/>
</dbReference>
<reference evidence="2" key="1">
    <citation type="submission" date="2020-12" db="EMBL/GenBank/DDBJ databases">
        <title>Bacterial novel species Mucilaginibacter sp. SD-g isolated from soil.</title>
        <authorList>
            <person name="Jung H.-Y."/>
        </authorList>
    </citation>
    <scope>NUCLEOTIDE SEQUENCE</scope>
    <source>
        <strain evidence="2">SD-g</strain>
    </source>
</reference>
<feature type="signal peptide" evidence="1">
    <location>
        <begin position="1"/>
        <end position="19"/>
    </location>
</feature>
<dbReference type="SUPFAM" id="SSF49464">
    <property type="entry name" value="Carboxypeptidase regulatory domain-like"/>
    <property type="match status" value="1"/>
</dbReference>
<dbReference type="AlphaFoldDB" id="A0A934PPI3"/>
<dbReference type="InterPro" id="IPR008969">
    <property type="entry name" value="CarboxyPept-like_regulatory"/>
</dbReference>
<name>A0A934PPI3_9SPHI</name>
<keyword evidence="2" id="KW-0645">Protease</keyword>
<sequence>MLRSLFTISLCVIITSVFAQNKIKGSVFENTTRIKLAGIHVNNLNNSQSTLTNNDGKFTITAKPGDLLTFNALFYDADTVLVTDLHEMEVFLTPHKNELNQVNITTTESPGMSGSYYDPQFHGQTLVYHRDKKGAYDGGLTLRMWYWKKDARKKAREEKKIKDFEKADHIAKTFTPKVIATYLPLTGQDMINFISLYTPSVKVYTDNDFNLVQYLNSCYKKYLKLPEDKKSLPPLPSLSIEK</sequence>
<evidence type="ECO:0000256" key="1">
    <source>
        <dbReference type="SAM" id="SignalP"/>
    </source>
</evidence>
<gene>
    <name evidence="2" type="ORF">I5M19_00235</name>
</gene>
<proteinExistence type="predicted"/>